<dbReference type="Pfam" id="PF00069">
    <property type="entry name" value="Pkinase"/>
    <property type="match status" value="1"/>
</dbReference>
<dbReference type="PANTHER" id="PTHR44167">
    <property type="entry name" value="OVARIAN-SPECIFIC SERINE/THREONINE-PROTEIN KINASE LOK-RELATED"/>
    <property type="match status" value="1"/>
</dbReference>
<dbReference type="InterPro" id="IPR008271">
    <property type="entry name" value="Ser/Thr_kinase_AS"/>
</dbReference>
<gene>
    <name evidence="2" type="ORF">PSON_ATCC_30995.1.T0790109</name>
</gene>
<comment type="caution">
    <text evidence="2">The sequence shown here is derived from an EMBL/GenBank/DDBJ whole genome shotgun (WGS) entry which is preliminary data.</text>
</comment>
<dbReference type="Proteomes" id="UP000692954">
    <property type="component" value="Unassembled WGS sequence"/>
</dbReference>
<dbReference type="OrthoDB" id="310496at2759"/>
<dbReference type="SMART" id="SM00220">
    <property type="entry name" value="S_TKc"/>
    <property type="match status" value="1"/>
</dbReference>
<keyword evidence="3" id="KW-1185">Reference proteome</keyword>
<dbReference type="GO" id="GO:0005737">
    <property type="term" value="C:cytoplasm"/>
    <property type="evidence" value="ECO:0007669"/>
    <property type="project" value="TreeGrafter"/>
</dbReference>
<dbReference type="PROSITE" id="PS50011">
    <property type="entry name" value="PROTEIN_KINASE_DOM"/>
    <property type="match status" value="1"/>
</dbReference>
<feature type="domain" description="Protein kinase" evidence="1">
    <location>
        <begin position="168"/>
        <end position="494"/>
    </location>
</feature>
<evidence type="ECO:0000313" key="2">
    <source>
        <dbReference type="EMBL" id="CAD8103061.1"/>
    </source>
</evidence>
<evidence type="ECO:0000259" key="1">
    <source>
        <dbReference type="PROSITE" id="PS50011"/>
    </source>
</evidence>
<dbReference type="GO" id="GO:0005524">
    <property type="term" value="F:ATP binding"/>
    <property type="evidence" value="ECO:0007669"/>
    <property type="project" value="InterPro"/>
</dbReference>
<accession>A0A8S1PJ84</accession>
<dbReference type="GO" id="GO:0005634">
    <property type="term" value="C:nucleus"/>
    <property type="evidence" value="ECO:0007669"/>
    <property type="project" value="TreeGrafter"/>
</dbReference>
<dbReference type="EMBL" id="CAJJDN010000079">
    <property type="protein sequence ID" value="CAD8103061.1"/>
    <property type="molecule type" value="Genomic_DNA"/>
</dbReference>
<organism evidence="2 3">
    <name type="scientific">Paramecium sonneborni</name>
    <dbReference type="NCBI Taxonomy" id="65129"/>
    <lineage>
        <taxon>Eukaryota</taxon>
        <taxon>Sar</taxon>
        <taxon>Alveolata</taxon>
        <taxon>Ciliophora</taxon>
        <taxon>Intramacronucleata</taxon>
        <taxon>Oligohymenophorea</taxon>
        <taxon>Peniculida</taxon>
        <taxon>Parameciidae</taxon>
        <taxon>Paramecium</taxon>
    </lineage>
</organism>
<dbReference type="InterPro" id="IPR000719">
    <property type="entry name" value="Prot_kinase_dom"/>
</dbReference>
<dbReference type="AlphaFoldDB" id="A0A8S1PJ84"/>
<protein>
    <recommendedName>
        <fullName evidence="1">Protein kinase domain-containing protein</fullName>
    </recommendedName>
</protein>
<dbReference type="GO" id="GO:0044773">
    <property type="term" value="P:mitotic DNA damage checkpoint signaling"/>
    <property type="evidence" value="ECO:0007669"/>
    <property type="project" value="TreeGrafter"/>
</dbReference>
<reference evidence="2" key="1">
    <citation type="submission" date="2021-01" db="EMBL/GenBank/DDBJ databases">
        <authorList>
            <consortium name="Genoscope - CEA"/>
            <person name="William W."/>
        </authorList>
    </citation>
    <scope>NUCLEOTIDE SEQUENCE</scope>
</reference>
<proteinExistence type="predicted"/>
<name>A0A8S1PJ84_9CILI</name>
<dbReference type="PANTHER" id="PTHR44167:SF24">
    <property type="entry name" value="SERINE_THREONINE-PROTEIN KINASE CHK2"/>
    <property type="match status" value="1"/>
</dbReference>
<evidence type="ECO:0000313" key="3">
    <source>
        <dbReference type="Proteomes" id="UP000692954"/>
    </source>
</evidence>
<dbReference type="PROSITE" id="PS00108">
    <property type="entry name" value="PROTEIN_KINASE_ST"/>
    <property type="match status" value="1"/>
</dbReference>
<sequence>MDSCAIKQISTAESSLQFSKQLNLTKIIGYYPQKDQLNLNLIPLTDVLPIEINLLDFIMTNLICNILEIIKRELETPNISLDQIMVIKNNHNCGIPFIFSKQDKTNAKQCEHKLLKQFSFLCEQLGYDDEFVNSTSLKHFQDRLLLRINFQYDALEQNTATLLEYLKIFQNFPIHKNQFTHIYPIEFPKFLIKEKYEEQIVVKIQKIVKEEFYELREISIIEDFNNTHLPYLYGYLRYNEILMLFLKKHDYSFNFISKKIFKIKQKLNPEKLSQFFYKLYRSMIKAVNYIHSMDIIHRDLKPDNIMFDLVQPSTVVVDFLNTPFNCVLIDFDRSITSEQIQPQNQSNYEGTQFYRPPEGVQNNYNSSYDIWQLGFMWLVMQKSFMYEREESKNTAQQNFYKNIESQQTQIQQENEKIADLKNKTFDNFALKFQRQQHLDKKKKLYQDLIQQIEKKENFINYDVSLQNLIQKMIELEPNNRANISEIFKILDKIIE</sequence>
<dbReference type="GO" id="GO:0004674">
    <property type="term" value="F:protein serine/threonine kinase activity"/>
    <property type="evidence" value="ECO:0007669"/>
    <property type="project" value="TreeGrafter"/>
</dbReference>